<evidence type="ECO:0000256" key="3">
    <source>
        <dbReference type="ARBA" id="ARBA00022801"/>
    </source>
</evidence>
<sequence>MIFKDKSQTYNIYLGKEIYKQMIGYCNESNPYETGGVLIGNYSHNQMIADILQITPAPKNSQHSKYNFRRSSSGLKELLDSVWNQGLYYLGEWHYHPNASADPSDIDLKQMFTLSRNNDLKCPEPILIIIGGDERNWQISASVFFNKSYVRLELVE</sequence>
<protein>
    <recommendedName>
        <fullName evidence="6">JAB domain-containing protein</fullName>
    </recommendedName>
</protein>
<comment type="caution">
    <text evidence="7">The sequence shown here is derived from an EMBL/GenBank/DDBJ whole genome shotgun (WGS) entry which is preliminary data.</text>
</comment>
<dbReference type="Gene3D" id="3.40.140.10">
    <property type="entry name" value="Cytidine Deaminase, domain 2"/>
    <property type="match status" value="1"/>
</dbReference>
<dbReference type="SUPFAM" id="SSF102712">
    <property type="entry name" value="JAB1/MPN domain"/>
    <property type="match status" value="1"/>
</dbReference>
<dbReference type="GO" id="GO:0008237">
    <property type="term" value="F:metallopeptidase activity"/>
    <property type="evidence" value="ECO:0007669"/>
    <property type="project" value="UniProtKB-KW"/>
</dbReference>
<evidence type="ECO:0000259" key="6">
    <source>
        <dbReference type="Pfam" id="PF14464"/>
    </source>
</evidence>
<evidence type="ECO:0000313" key="7">
    <source>
        <dbReference type="EMBL" id="PQL20973.1"/>
    </source>
</evidence>
<keyword evidence="3" id="KW-0378">Hydrolase</keyword>
<name>A0A2S7ZCG1_9FIRM</name>
<keyword evidence="1" id="KW-0645">Protease</keyword>
<gene>
    <name evidence="7" type="ORF">VEHSUH05_00660</name>
</gene>
<dbReference type="Pfam" id="PF14464">
    <property type="entry name" value="Prok-JAB"/>
    <property type="match status" value="1"/>
</dbReference>
<proteinExistence type="predicted"/>
<keyword evidence="8" id="KW-1185">Reference proteome</keyword>
<keyword evidence="2" id="KW-0479">Metal-binding</keyword>
<dbReference type="STRING" id="1298594.GCA_001312465_01367"/>
<feature type="domain" description="JAB" evidence="6">
    <location>
        <begin position="17"/>
        <end position="139"/>
    </location>
</feature>
<dbReference type="EMBL" id="PPDB01000001">
    <property type="protein sequence ID" value="PQL20973.1"/>
    <property type="molecule type" value="Genomic_DNA"/>
</dbReference>
<dbReference type="RefSeq" id="WP_105090427.1">
    <property type="nucleotide sequence ID" value="NZ_PPDB01000001.1"/>
</dbReference>
<evidence type="ECO:0000256" key="4">
    <source>
        <dbReference type="ARBA" id="ARBA00022833"/>
    </source>
</evidence>
<keyword evidence="4" id="KW-0862">Zinc</keyword>
<evidence type="ECO:0000313" key="8">
    <source>
        <dbReference type="Proteomes" id="UP000237916"/>
    </source>
</evidence>
<accession>A0A2S7ZCG1</accession>
<dbReference type="GO" id="GO:0046872">
    <property type="term" value="F:metal ion binding"/>
    <property type="evidence" value="ECO:0007669"/>
    <property type="project" value="UniProtKB-KW"/>
</dbReference>
<evidence type="ECO:0000256" key="1">
    <source>
        <dbReference type="ARBA" id="ARBA00022670"/>
    </source>
</evidence>
<dbReference type="InterPro" id="IPR028090">
    <property type="entry name" value="JAB_dom_prok"/>
</dbReference>
<reference evidence="7 8" key="1">
    <citation type="submission" date="2018-01" db="EMBL/GenBank/DDBJ databases">
        <title>Draft genome sequences of clinical isolates and type strains of oral Veillonella including Veillonella infantum sp., nov.</title>
        <authorList>
            <person name="Mashima I."/>
            <person name="Liao Y.-C."/>
            <person name="Sabharwal A."/>
            <person name="Haase E.M."/>
            <person name="Nakazawa F."/>
            <person name="Scannapieco F.A."/>
        </authorList>
    </citation>
    <scope>NUCLEOTIDE SEQUENCE [LARGE SCALE GENOMIC DNA]</scope>
    <source>
        <strain evidence="7 8">JCM 15641</strain>
    </source>
</reference>
<dbReference type="Proteomes" id="UP000237916">
    <property type="component" value="Unassembled WGS sequence"/>
</dbReference>
<evidence type="ECO:0000256" key="5">
    <source>
        <dbReference type="ARBA" id="ARBA00023049"/>
    </source>
</evidence>
<organism evidence="7 8">
    <name type="scientific">Veillonella denticariosi JCM 15641</name>
    <dbReference type="NCBI Taxonomy" id="1298594"/>
    <lineage>
        <taxon>Bacteria</taxon>
        <taxon>Bacillati</taxon>
        <taxon>Bacillota</taxon>
        <taxon>Negativicutes</taxon>
        <taxon>Veillonellales</taxon>
        <taxon>Veillonellaceae</taxon>
        <taxon>Veillonella</taxon>
    </lineage>
</organism>
<dbReference type="OrthoDB" id="517279at2"/>
<dbReference type="AlphaFoldDB" id="A0A2S7ZCG1"/>
<evidence type="ECO:0000256" key="2">
    <source>
        <dbReference type="ARBA" id="ARBA00022723"/>
    </source>
</evidence>
<dbReference type="GO" id="GO:0006508">
    <property type="term" value="P:proteolysis"/>
    <property type="evidence" value="ECO:0007669"/>
    <property type="project" value="UniProtKB-KW"/>
</dbReference>
<keyword evidence="5" id="KW-0482">Metalloprotease</keyword>